<feature type="transmembrane region" description="Helical" evidence="1">
    <location>
        <begin position="62"/>
        <end position="83"/>
    </location>
</feature>
<gene>
    <name evidence="2" type="ORF">DFH05DRAFT_749645</name>
</gene>
<keyword evidence="1" id="KW-1133">Transmembrane helix</keyword>
<name>A0A9W8NQ73_9AGAR</name>
<reference evidence="2 3" key="1">
    <citation type="journal article" date="2023" name="Proc. Natl. Acad. Sci. U.S.A.">
        <title>A global phylogenomic analysis of the shiitake genus Lentinula.</title>
        <authorList>
            <person name="Sierra-Patev S."/>
            <person name="Min B."/>
            <person name="Naranjo-Ortiz M."/>
            <person name="Looney B."/>
            <person name="Konkel Z."/>
            <person name="Slot J.C."/>
            <person name="Sakamoto Y."/>
            <person name="Steenwyk J.L."/>
            <person name="Rokas A."/>
            <person name="Carro J."/>
            <person name="Camarero S."/>
            <person name="Ferreira P."/>
            <person name="Molpeceres G."/>
            <person name="Ruiz-Duenas F.J."/>
            <person name="Serrano A."/>
            <person name="Henrissat B."/>
            <person name="Drula E."/>
            <person name="Hughes K.W."/>
            <person name="Mata J.L."/>
            <person name="Ishikawa N.K."/>
            <person name="Vargas-Isla R."/>
            <person name="Ushijima S."/>
            <person name="Smith C.A."/>
            <person name="Donoghue J."/>
            <person name="Ahrendt S."/>
            <person name="Andreopoulos W."/>
            <person name="He G."/>
            <person name="LaButti K."/>
            <person name="Lipzen A."/>
            <person name="Ng V."/>
            <person name="Riley R."/>
            <person name="Sandor L."/>
            <person name="Barry K."/>
            <person name="Martinez A.T."/>
            <person name="Xiao Y."/>
            <person name="Gibbons J.G."/>
            <person name="Terashima K."/>
            <person name="Grigoriev I.V."/>
            <person name="Hibbett D."/>
        </authorList>
    </citation>
    <scope>NUCLEOTIDE SEQUENCE [LARGE SCALE GENOMIC DNA]</scope>
    <source>
        <strain evidence="2 3">TFB7810</strain>
    </source>
</reference>
<accession>A0A9W8NQ73</accession>
<evidence type="ECO:0000313" key="2">
    <source>
        <dbReference type="EMBL" id="KAJ3738722.1"/>
    </source>
</evidence>
<keyword evidence="1" id="KW-0812">Transmembrane</keyword>
<dbReference type="EMBL" id="JANVFU010000023">
    <property type="protein sequence ID" value="KAJ3738722.1"/>
    <property type="molecule type" value="Genomic_DNA"/>
</dbReference>
<evidence type="ECO:0000256" key="1">
    <source>
        <dbReference type="SAM" id="Phobius"/>
    </source>
</evidence>
<dbReference type="Proteomes" id="UP001142393">
    <property type="component" value="Unassembled WGS sequence"/>
</dbReference>
<feature type="transmembrane region" description="Helical" evidence="1">
    <location>
        <begin position="152"/>
        <end position="170"/>
    </location>
</feature>
<dbReference type="AlphaFoldDB" id="A0A9W8NQ73"/>
<sequence length="171" mass="19567">MPQLYIFARAVGYLLIRIKFSWLTVNNNSRERPTCSGRLSLHLACLPRRHKCSCNSSNHNSFLVSTVIIWGPIRGLVVLLTMLFSSSTRHHLHRLPVLPSLCLSLFSTTFHRVHRLSIPLSRLNLFFSPLLLAPLFFFVFLLHLLSHFLCSLLSAYLSTFSLLSMVITLVF</sequence>
<keyword evidence="1" id="KW-0472">Membrane</keyword>
<organism evidence="2 3">
    <name type="scientific">Lentinula detonsa</name>
    <dbReference type="NCBI Taxonomy" id="2804962"/>
    <lineage>
        <taxon>Eukaryota</taxon>
        <taxon>Fungi</taxon>
        <taxon>Dikarya</taxon>
        <taxon>Basidiomycota</taxon>
        <taxon>Agaricomycotina</taxon>
        <taxon>Agaricomycetes</taxon>
        <taxon>Agaricomycetidae</taxon>
        <taxon>Agaricales</taxon>
        <taxon>Marasmiineae</taxon>
        <taxon>Omphalotaceae</taxon>
        <taxon>Lentinula</taxon>
    </lineage>
</organism>
<evidence type="ECO:0000313" key="3">
    <source>
        <dbReference type="Proteomes" id="UP001142393"/>
    </source>
</evidence>
<keyword evidence="3" id="KW-1185">Reference proteome</keyword>
<protein>
    <submittedName>
        <fullName evidence="2">Uncharacterized protein</fullName>
    </submittedName>
</protein>
<comment type="caution">
    <text evidence="2">The sequence shown here is derived from an EMBL/GenBank/DDBJ whole genome shotgun (WGS) entry which is preliminary data.</text>
</comment>
<feature type="transmembrane region" description="Helical" evidence="1">
    <location>
        <begin position="125"/>
        <end position="145"/>
    </location>
</feature>
<proteinExistence type="predicted"/>